<evidence type="ECO:0000313" key="3">
    <source>
        <dbReference type="Proteomes" id="UP000578686"/>
    </source>
</evidence>
<feature type="region of interest" description="Disordered" evidence="1">
    <location>
        <begin position="36"/>
        <end position="161"/>
    </location>
</feature>
<gene>
    <name evidence="2" type="ORF">HCN56_22715</name>
</gene>
<comment type="caution">
    <text evidence="2">The sequence shown here is derived from an EMBL/GenBank/DDBJ whole genome shotgun (WGS) entry which is preliminary data.</text>
</comment>
<proteinExistence type="predicted"/>
<dbReference type="EMBL" id="JAAVJD010000280">
    <property type="protein sequence ID" value="NJQ08315.1"/>
    <property type="molecule type" value="Genomic_DNA"/>
</dbReference>
<protein>
    <submittedName>
        <fullName evidence="2">Uncharacterized protein</fullName>
    </submittedName>
</protein>
<accession>A0A7X6D526</accession>
<dbReference type="RefSeq" id="WP_167974091.1">
    <property type="nucleotide sequence ID" value="NZ_JAAVJD010000280.1"/>
</dbReference>
<keyword evidence="3" id="KW-1185">Reference proteome</keyword>
<name>A0A7X6D526_9ACTN</name>
<evidence type="ECO:0000256" key="1">
    <source>
        <dbReference type="SAM" id="MobiDB-lite"/>
    </source>
</evidence>
<dbReference type="Proteomes" id="UP000578686">
    <property type="component" value="Unassembled WGS sequence"/>
</dbReference>
<sequence length="231" mass="24129">MAYLNPDKGALREAGLPEVGGARGTLAAGAAAVPLAPAADGTGPSAAAGREPGHQELAADPLPHLAPRVERPAGDAGPGHDRVAEAAEPLPDFAAGDAPYTHPLAGPYDPPGVEPFTDPPADTVPGSAGRRDLRAPLERPVRGEEPAQQTDGDAPVGLPTGVEPGEFYYRAYRELLGTYNGNTPPNARHLARHLFDAHEVGTADGNMLSERYLLPYVRECRERHRAEVGVA</sequence>
<dbReference type="AlphaFoldDB" id="A0A7X6D526"/>
<feature type="compositionally biased region" description="Basic and acidic residues" evidence="1">
    <location>
        <begin position="67"/>
        <end position="85"/>
    </location>
</feature>
<organism evidence="2 3">
    <name type="scientific">Streptomyces lonarensis</name>
    <dbReference type="NCBI Taxonomy" id="700599"/>
    <lineage>
        <taxon>Bacteria</taxon>
        <taxon>Bacillati</taxon>
        <taxon>Actinomycetota</taxon>
        <taxon>Actinomycetes</taxon>
        <taxon>Kitasatosporales</taxon>
        <taxon>Streptomycetaceae</taxon>
        <taxon>Streptomyces</taxon>
    </lineage>
</organism>
<evidence type="ECO:0000313" key="2">
    <source>
        <dbReference type="EMBL" id="NJQ08315.1"/>
    </source>
</evidence>
<feature type="compositionally biased region" description="Basic and acidic residues" evidence="1">
    <location>
        <begin position="129"/>
        <end position="145"/>
    </location>
</feature>
<reference evidence="2 3" key="1">
    <citation type="submission" date="2020-03" db="EMBL/GenBank/DDBJ databases">
        <title>Draft genome of Streptomyces sp. ventii, isolated from the Axial Seamount in the Pacific Ocean, and resequencing of the two type strains Streptomyces lonarensis strain NCL 716 and Streptomyces bohaiensis strain 11A07.</title>
        <authorList>
            <person name="Loughran R.M."/>
            <person name="Pfannmuller K.M."/>
            <person name="Wasson B.J."/>
            <person name="Deadmond M.C."/>
            <person name="Paddock B.E."/>
            <person name="Koyack M.J."/>
            <person name="Gallegos D.A."/>
            <person name="Mitchell E.A."/>
            <person name="Ushijima B."/>
            <person name="Saw J.H."/>
            <person name="Mcphail K.L."/>
            <person name="Videau P."/>
        </authorList>
    </citation>
    <scope>NUCLEOTIDE SEQUENCE [LARGE SCALE GENOMIC DNA]</scope>
    <source>
        <strain evidence="2 3">NCL716</strain>
    </source>
</reference>